<name>A0A6A5C0P0_NAEFO</name>
<accession>A0A6A5C0P0</accession>
<protein>
    <recommendedName>
        <fullName evidence="2">Beta-lactamase class A catalytic domain-containing protein</fullName>
    </recommendedName>
</protein>
<keyword evidence="1" id="KW-0812">Transmembrane</keyword>
<reference evidence="3 4" key="1">
    <citation type="journal article" date="2019" name="Sci. Rep.">
        <title>Nanopore sequencing improves the draft genome of the human pathogenic amoeba Naegleria fowleri.</title>
        <authorList>
            <person name="Liechti N."/>
            <person name="Schurch N."/>
            <person name="Bruggmann R."/>
            <person name="Wittwer M."/>
        </authorList>
    </citation>
    <scope>NUCLEOTIDE SEQUENCE [LARGE SCALE GENOMIC DNA]</scope>
    <source>
        <strain evidence="3 4">ATCC 30894</strain>
    </source>
</reference>
<evidence type="ECO:0000256" key="1">
    <source>
        <dbReference type="SAM" id="Phobius"/>
    </source>
</evidence>
<keyword evidence="1" id="KW-1133">Transmembrane helix</keyword>
<dbReference type="InterPro" id="IPR045155">
    <property type="entry name" value="Beta-lactam_cat"/>
</dbReference>
<proteinExistence type="predicted"/>
<dbReference type="GO" id="GO:0008800">
    <property type="term" value="F:beta-lactamase activity"/>
    <property type="evidence" value="ECO:0007669"/>
    <property type="project" value="InterPro"/>
</dbReference>
<dbReference type="EMBL" id="VFQX01000016">
    <property type="protein sequence ID" value="KAF0981246.1"/>
    <property type="molecule type" value="Genomic_DNA"/>
</dbReference>
<evidence type="ECO:0000259" key="2">
    <source>
        <dbReference type="Pfam" id="PF13354"/>
    </source>
</evidence>
<dbReference type="Proteomes" id="UP000444721">
    <property type="component" value="Unassembled WGS sequence"/>
</dbReference>
<dbReference type="AlphaFoldDB" id="A0A6A5C0P0"/>
<gene>
    <name evidence="3" type="ORF">FDP41_013034</name>
</gene>
<dbReference type="VEuPathDB" id="AmoebaDB:NF0098870"/>
<dbReference type="SUPFAM" id="SSF56601">
    <property type="entry name" value="beta-lactamase/transpeptidase-like"/>
    <property type="match status" value="1"/>
</dbReference>
<comment type="caution">
    <text evidence="3">The sequence shown here is derived from an EMBL/GenBank/DDBJ whole genome shotgun (WGS) entry which is preliminary data.</text>
</comment>
<dbReference type="Gene3D" id="3.40.710.10">
    <property type="entry name" value="DD-peptidase/beta-lactamase superfamily"/>
    <property type="match status" value="1"/>
</dbReference>
<dbReference type="InterPro" id="IPR012338">
    <property type="entry name" value="Beta-lactam/transpept-like"/>
</dbReference>
<organism evidence="3 4">
    <name type="scientific">Naegleria fowleri</name>
    <name type="common">Brain eating amoeba</name>
    <dbReference type="NCBI Taxonomy" id="5763"/>
    <lineage>
        <taxon>Eukaryota</taxon>
        <taxon>Discoba</taxon>
        <taxon>Heterolobosea</taxon>
        <taxon>Tetramitia</taxon>
        <taxon>Eutetramitia</taxon>
        <taxon>Vahlkampfiidae</taxon>
        <taxon>Naegleria</taxon>
    </lineage>
</organism>
<dbReference type="GeneID" id="68120249"/>
<dbReference type="VEuPathDB" id="AmoebaDB:NfTy_078530"/>
<evidence type="ECO:0000313" key="4">
    <source>
        <dbReference type="Proteomes" id="UP000444721"/>
    </source>
</evidence>
<feature type="domain" description="Beta-lactamase class A catalytic" evidence="2">
    <location>
        <begin position="159"/>
        <end position="327"/>
    </location>
</feature>
<dbReference type="OMA" id="MMNDMSS"/>
<sequence>MWSTILLFADPKHKPIVRPQQQQQGRQLLFFLLSILFFLQMTHLFFLTTTNALGTPQCECTNYPDLQIVDDDELSNQLAHVRDQFMKTVALKDKFTRLDATILLPIGNDTMKWRRGSVNPRQLSYPASCVKLAYLVSSMHWCMAVAKRNRVDCIEEHTHPMITYSDNLETGFVVDIITEQANIYDLNSANDVRFKSWMEKRNFTMRYLSSENLIGNQVFVSKTYPTNSGEWPIGAEDVQRKVTGGNAMASCCAASLVLHTIYRLPKEQSDYAKRLLYHRRFDDWSAIAPGLPPGTLLHNKIGNAYNDINDLAHITLPNGQVLILAVLSNGYQRPSDTTILSRFMEMLLQRLSLVQNLPPIVTLTTDNTNLIQFNTQDGWMYVNNSRLEEGVDRIGNSFVFLPPYPKKATTFSWSVILPEDGLYEVTVYSSTLSTSSSSQYSVPCVVNYYPVASSSDYSYPIRFSSWTKIGDFLLYQGLNKNVVQVQVPQNYPYPVVINAIKFSKYPNQ</sequence>
<dbReference type="GO" id="GO:0030655">
    <property type="term" value="P:beta-lactam antibiotic catabolic process"/>
    <property type="evidence" value="ECO:0007669"/>
    <property type="project" value="InterPro"/>
</dbReference>
<dbReference type="RefSeq" id="XP_044565959.1">
    <property type="nucleotide sequence ID" value="XM_044703620.1"/>
</dbReference>
<dbReference type="OrthoDB" id="17502at2759"/>
<dbReference type="Pfam" id="PF13354">
    <property type="entry name" value="Beta-lactamase2"/>
    <property type="match status" value="1"/>
</dbReference>
<keyword evidence="4" id="KW-1185">Reference proteome</keyword>
<dbReference type="VEuPathDB" id="AmoebaDB:FDP41_013034"/>
<keyword evidence="1" id="KW-0472">Membrane</keyword>
<evidence type="ECO:0000313" key="3">
    <source>
        <dbReference type="EMBL" id="KAF0981246.1"/>
    </source>
</evidence>
<feature type="transmembrane region" description="Helical" evidence="1">
    <location>
        <begin position="28"/>
        <end position="47"/>
    </location>
</feature>